<dbReference type="Pfam" id="PF00440">
    <property type="entry name" value="TetR_N"/>
    <property type="match status" value="1"/>
</dbReference>
<accession>A0A919P1J8</accession>
<keyword evidence="3" id="KW-0804">Transcription</keyword>
<keyword evidence="1" id="KW-0805">Transcription regulation</keyword>
<evidence type="ECO:0000259" key="5">
    <source>
        <dbReference type="PROSITE" id="PS50977"/>
    </source>
</evidence>
<comment type="caution">
    <text evidence="6">The sequence shown here is derived from an EMBL/GenBank/DDBJ whole genome shotgun (WGS) entry which is preliminary data.</text>
</comment>
<dbReference type="InterPro" id="IPR009057">
    <property type="entry name" value="Homeodomain-like_sf"/>
</dbReference>
<organism evidence="6 7">
    <name type="scientific">Cellulomonas chitinilytica</name>
    <dbReference type="NCBI Taxonomy" id="398759"/>
    <lineage>
        <taxon>Bacteria</taxon>
        <taxon>Bacillati</taxon>
        <taxon>Actinomycetota</taxon>
        <taxon>Actinomycetes</taxon>
        <taxon>Micrococcales</taxon>
        <taxon>Cellulomonadaceae</taxon>
        <taxon>Cellulomonas</taxon>
    </lineage>
</organism>
<feature type="domain" description="HTH tetR-type" evidence="5">
    <location>
        <begin position="20"/>
        <end position="79"/>
    </location>
</feature>
<keyword evidence="7" id="KW-1185">Reference proteome</keyword>
<gene>
    <name evidence="6" type="ORF">Cch01nite_16890</name>
</gene>
<evidence type="ECO:0000256" key="2">
    <source>
        <dbReference type="ARBA" id="ARBA00023125"/>
    </source>
</evidence>
<evidence type="ECO:0000256" key="1">
    <source>
        <dbReference type="ARBA" id="ARBA00023015"/>
    </source>
</evidence>
<dbReference type="Gene3D" id="1.10.357.10">
    <property type="entry name" value="Tetracycline Repressor, domain 2"/>
    <property type="match status" value="1"/>
</dbReference>
<name>A0A919P1J8_9CELL</name>
<evidence type="ECO:0000256" key="4">
    <source>
        <dbReference type="PROSITE-ProRule" id="PRU00335"/>
    </source>
</evidence>
<dbReference type="PROSITE" id="PS50977">
    <property type="entry name" value="HTH_TETR_2"/>
    <property type="match status" value="1"/>
</dbReference>
<protein>
    <recommendedName>
        <fullName evidence="5">HTH tetR-type domain-containing protein</fullName>
    </recommendedName>
</protein>
<dbReference type="PANTHER" id="PTHR30055:SF234">
    <property type="entry name" value="HTH-TYPE TRANSCRIPTIONAL REGULATOR BETI"/>
    <property type="match status" value="1"/>
</dbReference>
<reference evidence="6" key="1">
    <citation type="submission" date="2021-01" db="EMBL/GenBank/DDBJ databases">
        <title>Whole genome shotgun sequence of Cellulomonas chitinilytica NBRC 110799.</title>
        <authorList>
            <person name="Komaki H."/>
            <person name="Tamura T."/>
        </authorList>
    </citation>
    <scope>NUCLEOTIDE SEQUENCE</scope>
    <source>
        <strain evidence="6">NBRC 110799</strain>
    </source>
</reference>
<dbReference type="PANTHER" id="PTHR30055">
    <property type="entry name" value="HTH-TYPE TRANSCRIPTIONAL REGULATOR RUTR"/>
    <property type="match status" value="1"/>
</dbReference>
<evidence type="ECO:0000256" key="3">
    <source>
        <dbReference type="ARBA" id="ARBA00023163"/>
    </source>
</evidence>
<dbReference type="SUPFAM" id="SSF46689">
    <property type="entry name" value="Homeodomain-like"/>
    <property type="match status" value="1"/>
</dbReference>
<sequence length="233" mass="25314">MNPAVHDPPRPGRAAPLPPDERRRAILRAVAPVILERGISATTRELAEAAGVAEGTLFRVFDDKATLMRAAVFAALDPAAAVPDIEAIDGSLPLRERLVRLATIGFSRVDEMMRWMGLLHEVSRALPERAEAEAERGRREWAYNQEAGTAAVTAAVVDLLAPDAASFRLPLLRVADMFDVVLVGSAMQRSAPAVRGRPRPHRDPEELVDLLLHGVLADTTSPDPRHLAPERTS</sequence>
<feature type="DNA-binding region" description="H-T-H motif" evidence="4">
    <location>
        <begin position="42"/>
        <end position="61"/>
    </location>
</feature>
<proteinExistence type="predicted"/>
<dbReference type="RefSeq" id="WP_203751343.1">
    <property type="nucleotide sequence ID" value="NZ_BONK01000005.1"/>
</dbReference>
<dbReference type="PRINTS" id="PR00455">
    <property type="entry name" value="HTHTETR"/>
</dbReference>
<dbReference type="AlphaFoldDB" id="A0A919P1J8"/>
<dbReference type="GO" id="GO:0003700">
    <property type="term" value="F:DNA-binding transcription factor activity"/>
    <property type="evidence" value="ECO:0007669"/>
    <property type="project" value="TreeGrafter"/>
</dbReference>
<dbReference type="InterPro" id="IPR001647">
    <property type="entry name" value="HTH_TetR"/>
</dbReference>
<evidence type="ECO:0000313" key="7">
    <source>
        <dbReference type="Proteomes" id="UP000632740"/>
    </source>
</evidence>
<dbReference type="EMBL" id="BONK01000005">
    <property type="protein sequence ID" value="GIG20965.1"/>
    <property type="molecule type" value="Genomic_DNA"/>
</dbReference>
<keyword evidence="2 4" id="KW-0238">DNA-binding</keyword>
<dbReference type="GO" id="GO:0000976">
    <property type="term" value="F:transcription cis-regulatory region binding"/>
    <property type="evidence" value="ECO:0007669"/>
    <property type="project" value="TreeGrafter"/>
</dbReference>
<evidence type="ECO:0000313" key="6">
    <source>
        <dbReference type="EMBL" id="GIG20965.1"/>
    </source>
</evidence>
<dbReference type="Proteomes" id="UP000632740">
    <property type="component" value="Unassembled WGS sequence"/>
</dbReference>
<dbReference type="InterPro" id="IPR050109">
    <property type="entry name" value="HTH-type_TetR-like_transc_reg"/>
</dbReference>